<evidence type="ECO:0000313" key="1">
    <source>
        <dbReference type="EMBL" id="AAW25444.1"/>
    </source>
</evidence>
<dbReference type="EMBL" id="AY813712">
    <property type="protein sequence ID" value="AAW25444.1"/>
    <property type="molecule type" value="mRNA"/>
</dbReference>
<organism evidence="1">
    <name type="scientific">Schistosoma japonicum</name>
    <name type="common">Blood fluke</name>
    <dbReference type="NCBI Taxonomy" id="6182"/>
    <lineage>
        <taxon>Eukaryota</taxon>
        <taxon>Metazoa</taxon>
        <taxon>Spiralia</taxon>
        <taxon>Lophotrochozoa</taxon>
        <taxon>Platyhelminthes</taxon>
        <taxon>Trematoda</taxon>
        <taxon>Digenea</taxon>
        <taxon>Strigeidida</taxon>
        <taxon>Schistosomatoidea</taxon>
        <taxon>Schistosomatidae</taxon>
        <taxon>Schistosoma</taxon>
    </lineage>
</organism>
<reference evidence="1" key="2">
    <citation type="journal article" date="2006" name="PLoS Pathog.">
        <title>New perspectives on host-parasite interplay by comparative transcriptomic and proteomic analyses of Schistosoma japonicum.</title>
        <authorList>
            <person name="Liu F."/>
            <person name="Lu J."/>
            <person name="Hu W."/>
            <person name="Wang S.Y."/>
            <person name="Cui S.J."/>
            <person name="Chi M."/>
            <person name="Yan Q."/>
            <person name="Wang X.R."/>
            <person name="Song H.D."/>
            <person name="Xu X.N."/>
            <person name="Wang J.J."/>
            <person name="Zhang X.L."/>
            <person name="Zhang X."/>
            <person name="Wang Z.Q."/>
            <person name="Xue C.L."/>
            <person name="Brindley P.J."/>
            <person name="McManus D.P."/>
            <person name="Yang P.Y."/>
            <person name="Feng Z."/>
            <person name="Chen Z."/>
            <person name="Han Z.G."/>
        </authorList>
    </citation>
    <scope>NUCLEOTIDE SEQUENCE</scope>
</reference>
<name>Q5DFG2_SCHJA</name>
<accession>Q5DFG2</accession>
<sequence length="115" mass="13550">MKRRLRLQLPQKKNLMARNKLFKPLYVTVFVFENRATDVQFNDVTHLVTCQHIMVYPNRGMPTRHSIKSEIVLVMLPKIIMKTPQLNHHIQRTLLNRNLSTLQIISNISHIPCLL</sequence>
<proteinExistence type="evidence at transcript level"/>
<protein>
    <submittedName>
        <fullName evidence="1">SJCHGC02059 protein</fullName>
    </submittedName>
</protein>
<reference evidence="1" key="1">
    <citation type="submission" date="2004-11" db="EMBL/GenBank/DDBJ databases">
        <title>The full-length cDNA sequences of Schistosoma japonicum genes.</title>
        <authorList>
            <person name="Han Z."/>
        </authorList>
    </citation>
    <scope>NUCLEOTIDE SEQUENCE</scope>
</reference>
<dbReference type="AlphaFoldDB" id="Q5DFG2"/>